<proteinExistence type="predicted"/>
<gene>
    <name evidence="3" type="ORF">A2368_01625</name>
</gene>
<dbReference type="Proteomes" id="UP000176682">
    <property type="component" value="Unassembled WGS sequence"/>
</dbReference>
<feature type="region of interest" description="Disordered" evidence="1">
    <location>
        <begin position="41"/>
        <end position="71"/>
    </location>
</feature>
<protein>
    <submittedName>
        <fullName evidence="3">Uncharacterized protein</fullName>
    </submittedName>
</protein>
<name>A0A1F5FFW1_9BACT</name>
<reference evidence="3 4" key="1">
    <citation type="journal article" date="2016" name="Nat. Commun.">
        <title>Thousands of microbial genomes shed light on interconnected biogeochemical processes in an aquifer system.</title>
        <authorList>
            <person name="Anantharaman K."/>
            <person name="Brown C.T."/>
            <person name="Hug L.A."/>
            <person name="Sharon I."/>
            <person name="Castelle C.J."/>
            <person name="Probst A.J."/>
            <person name="Thomas B.C."/>
            <person name="Singh A."/>
            <person name="Wilkins M.J."/>
            <person name="Karaoz U."/>
            <person name="Brodie E.L."/>
            <person name="Williams K.H."/>
            <person name="Hubbard S.S."/>
            <person name="Banfield J.F."/>
        </authorList>
    </citation>
    <scope>NUCLEOTIDE SEQUENCE [LARGE SCALE GENOMIC DNA]</scope>
</reference>
<evidence type="ECO:0000313" key="4">
    <source>
        <dbReference type="Proteomes" id="UP000176682"/>
    </source>
</evidence>
<sequence>MHQENRGHRFTRIAIVSIFVLIVILLTAAFAFGGDEQKTQAAASQQNQPVSGRAPLSPDIDPLPTSNGCDSSHGVAIVQQTDLRGLNIREDHSLDSRIVAAAKEGEPVTVGSRCYTDPADGELWVNVIYNQPRISGWATYHGWVKTGEFGRHYLAPLSALAK</sequence>
<keyword evidence="2" id="KW-0812">Transmembrane</keyword>
<dbReference type="Gene3D" id="2.30.30.40">
    <property type="entry name" value="SH3 Domains"/>
    <property type="match status" value="1"/>
</dbReference>
<dbReference type="EMBL" id="MFAM01000046">
    <property type="protein sequence ID" value="OGD78453.1"/>
    <property type="molecule type" value="Genomic_DNA"/>
</dbReference>
<comment type="caution">
    <text evidence="3">The sequence shown here is derived from an EMBL/GenBank/DDBJ whole genome shotgun (WGS) entry which is preliminary data.</text>
</comment>
<dbReference type="AlphaFoldDB" id="A0A1F5FFW1"/>
<feature type="transmembrane region" description="Helical" evidence="2">
    <location>
        <begin position="12"/>
        <end position="32"/>
    </location>
</feature>
<keyword evidence="2" id="KW-0472">Membrane</keyword>
<accession>A0A1F5FFW1</accession>
<evidence type="ECO:0000256" key="2">
    <source>
        <dbReference type="SAM" id="Phobius"/>
    </source>
</evidence>
<feature type="compositionally biased region" description="Polar residues" evidence="1">
    <location>
        <begin position="41"/>
        <end position="50"/>
    </location>
</feature>
<evidence type="ECO:0000313" key="3">
    <source>
        <dbReference type="EMBL" id="OGD78453.1"/>
    </source>
</evidence>
<keyword evidence="2" id="KW-1133">Transmembrane helix</keyword>
<evidence type="ECO:0000256" key="1">
    <source>
        <dbReference type="SAM" id="MobiDB-lite"/>
    </source>
</evidence>
<organism evidence="3 4">
    <name type="scientific">Candidatus Collierbacteria bacterium RIFOXYB1_FULL_49_13</name>
    <dbReference type="NCBI Taxonomy" id="1817728"/>
    <lineage>
        <taxon>Bacteria</taxon>
        <taxon>Candidatus Collieribacteriota</taxon>
    </lineage>
</organism>